<dbReference type="Proteomes" id="UP000681720">
    <property type="component" value="Unassembled WGS sequence"/>
</dbReference>
<dbReference type="AlphaFoldDB" id="A0A816N138"/>
<dbReference type="Proteomes" id="UP000663834">
    <property type="component" value="Unassembled WGS sequence"/>
</dbReference>
<evidence type="ECO:0000256" key="1">
    <source>
        <dbReference type="ARBA" id="ARBA00022603"/>
    </source>
</evidence>
<dbReference type="GO" id="GO:0035657">
    <property type="term" value="C:eRF1 methyltransferase complex"/>
    <property type="evidence" value="ECO:0007669"/>
    <property type="project" value="TreeGrafter"/>
</dbReference>
<dbReference type="Proteomes" id="UP000681967">
    <property type="component" value="Unassembled WGS sequence"/>
</dbReference>
<evidence type="ECO:0000256" key="2">
    <source>
        <dbReference type="ARBA" id="ARBA00022679"/>
    </source>
</evidence>
<evidence type="ECO:0000313" key="10">
    <source>
        <dbReference type="EMBL" id="CAF4125221.1"/>
    </source>
</evidence>
<dbReference type="Proteomes" id="UP000663855">
    <property type="component" value="Unassembled WGS sequence"/>
</dbReference>
<dbReference type="GO" id="GO:0008757">
    <property type="term" value="F:S-adenosylmethionine-dependent methyltransferase activity"/>
    <property type="evidence" value="ECO:0007669"/>
    <property type="project" value="TreeGrafter"/>
</dbReference>
<evidence type="ECO:0000313" key="5">
    <source>
        <dbReference type="EMBL" id="CAF1557059.1"/>
    </source>
</evidence>
<protein>
    <recommendedName>
        <fullName evidence="4">Methyltransferase domain-containing protein</fullName>
    </recommendedName>
</protein>
<dbReference type="Proteomes" id="UP000663824">
    <property type="component" value="Unassembled WGS sequence"/>
</dbReference>
<keyword evidence="2" id="KW-0808">Transferase</keyword>
<dbReference type="Gene3D" id="3.30.420.10">
    <property type="entry name" value="Ribonuclease H-like superfamily/Ribonuclease H"/>
    <property type="match status" value="1"/>
</dbReference>
<evidence type="ECO:0000313" key="7">
    <source>
        <dbReference type="EMBL" id="CAF2027153.1"/>
    </source>
</evidence>
<dbReference type="InterPro" id="IPR029063">
    <property type="entry name" value="SAM-dependent_MTases_sf"/>
</dbReference>
<feature type="domain" description="Methyltransferase" evidence="4">
    <location>
        <begin position="70"/>
        <end position="151"/>
    </location>
</feature>
<dbReference type="EMBL" id="CAJNOW010017515">
    <property type="protein sequence ID" value="CAF1658379.1"/>
    <property type="molecule type" value="Genomic_DNA"/>
</dbReference>
<accession>A0A816N138</accession>
<dbReference type="EMBL" id="CAJNRE010003638">
    <property type="protein sequence ID" value="CAF2027153.1"/>
    <property type="molecule type" value="Genomic_DNA"/>
</dbReference>
<keyword evidence="3" id="KW-0949">S-adenosyl-L-methionine</keyword>
<proteinExistence type="predicted"/>
<dbReference type="CDD" id="cd02440">
    <property type="entry name" value="AdoMet_MTases"/>
    <property type="match status" value="1"/>
</dbReference>
<dbReference type="Gene3D" id="1.10.10.60">
    <property type="entry name" value="Homeodomain-like"/>
    <property type="match status" value="1"/>
</dbReference>
<dbReference type="PANTHER" id="PTHR45875:SF1">
    <property type="entry name" value="METHYLTRANSFERASE N6AMT1"/>
    <property type="match status" value="1"/>
</dbReference>
<sequence>MQETDYIRGGLAEKLLAQAISIQEKTTILIQDKNFVIYPNVFNPIVYSATLCFTYSFLNLIQRLKPQHLLELGTGAGYNAVLTALNGASYVMCTDVSQVAVNNAQENIDNHQLGNRVTVVCSDVFDSLPSEWRNKFDLIFWNFPFNHINKSVSELTDLERCVFDRKHEAIDICSRDIREFLVPYSGRAFFDFSAAIASIEQFSNIAAKHNWKLQLVNEDKTTVDEESDFEELDLPIEDLPRSCRPTCFDKKKLKRLHNAATNHVGVSQTKLAREFGVAQSIIHYRLKKMGLKYYNRHKAPRYSQEQLQQAPKKCGKLRRQIITSNTLIIVDDEKYFRFSNDEMLQNVGFFSLDKEHALDNLALSVKGISKPFIGTTTGPAITANVYINSCLNKLLAFIEEHHGDDKYIFRRDLASSHYAKKTTTWLRQYKIKIVPKQVNPPNVPKARPI</sequence>
<dbReference type="EMBL" id="CAJOBJ010006418">
    <property type="protein sequence ID" value="CAF4059937.1"/>
    <property type="molecule type" value="Genomic_DNA"/>
</dbReference>
<dbReference type="SUPFAM" id="SSF53335">
    <property type="entry name" value="S-adenosyl-L-methionine-dependent methyltransferases"/>
    <property type="match status" value="1"/>
</dbReference>
<name>A0A816N138_9BILA</name>
<dbReference type="GO" id="GO:0032259">
    <property type="term" value="P:methylation"/>
    <property type="evidence" value="ECO:0007669"/>
    <property type="project" value="UniProtKB-KW"/>
</dbReference>
<organism evidence="7 11">
    <name type="scientific">Rotaria magnacalcarata</name>
    <dbReference type="NCBI Taxonomy" id="392030"/>
    <lineage>
        <taxon>Eukaryota</taxon>
        <taxon>Metazoa</taxon>
        <taxon>Spiralia</taxon>
        <taxon>Gnathifera</taxon>
        <taxon>Rotifera</taxon>
        <taxon>Eurotatoria</taxon>
        <taxon>Bdelloidea</taxon>
        <taxon>Philodinida</taxon>
        <taxon>Philodinidae</taxon>
        <taxon>Rotaria</taxon>
    </lineage>
</organism>
<dbReference type="EMBL" id="CAJOBH010008859">
    <property type="protein sequence ID" value="CAF4125221.1"/>
    <property type="molecule type" value="Genomic_DNA"/>
</dbReference>
<dbReference type="GO" id="GO:0003676">
    <property type="term" value="F:nucleic acid binding"/>
    <property type="evidence" value="ECO:0007669"/>
    <property type="project" value="InterPro"/>
</dbReference>
<evidence type="ECO:0000313" key="9">
    <source>
        <dbReference type="EMBL" id="CAF4068496.1"/>
    </source>
</evidence>
<evidence type="ECO:0000313" key="8">
    <source>
        <dbReference type="EMBL" id="CAF4059937.1"/>
    </source>
</evidence>
<evidence type="ECO:0000256" key="3">
    <source>
        <dbReference type="ARBA" id="ARBA00022691"/>
    </source>
</evidence>
<dbReference type="InterPro" id="IPR052190">
    <property type="entry name" value="Euk-Arch_PrmC-MTase"/>
</dbReference>
<dbReference type="Pfam" id="PF13649">
    <property type="entry name" value="Methyltransf_25"/>
    <property type="match status" value="1"/>
</dbReference>
<keyword evidence="1" id="KW-0489">Methyltransferase</keyword>
<dbReference type="EMBL" id="CAJOBI010006750">
    <property type="protein sequence ID" value="CAF4068496.1"/>
    <property type="molecule type" value="Genomic_DNA"/>
</dbReference>
<comment type="caution">
    <text evidence="7">The sequence shown here is derived from an EMBL/GenBank/DDBJ whole genome shotgun (WGS) entry which is preliminary data.</text>
</comment>
<dbReference type="GO" id="GO:0008276">
    <property type="term" value="F:protein methyltransferase activity"/>
    <property type="evidence" value="ECO:0007669"/>
    <property type="project" value="TreeGrafter"/>
</dbReference>
<evidence type="ECO:0000313" key="11">
    <source>
        <dbReference type="Proteomes" id="UP000663824"/>
    </source>
</evidence>
<dbReference type="EMBL" id="CAJNOV010014623">
    <property type="protein sequence ID" value="CAF1557059.1"/>
    <property type="molecule type" value="Genomic_DNA"/>
</dbReference>
<dbReference type="Gene3D" id="3.40.50.150">
    <property type="entry name" value="Vaccinia Virus protein VP39"/>
    <property type="match status" value="1"/>
</dbReference>
<evidence type="ECO:0000313" key="6">
    <source>
        <dbReference type="EMBL" id="CAF1658379.1"/>
    </source>
</evidence>
<dbReference type="PANTHER" id="PTHR45875">
    <property type="entry name" value="METHYLTRANSFERASE N6AMT1"/>
    <property type="match status" value="1"/>
</dbReference>
<dbReference type="OrthoDB" id="5969505at2759"/>
<reference evidence="7" key="1">
    <citation type="submission" date="2021-02" db="EMBL/GenBank/DDBJ databases">
        <authorList>
            <person name="Nowell W R."/>
        </authorList>
    </citation>
    <scope>NUCLEOTIDE SEQUENCE</scope>
</reference>
<dbReference type="InterPro" id="IPR041698">
    <property type="entry name" value="Methyltransf_25"/>
</dbReference>
<dbReference type="InterPro" id="IPR036397">
    <property type="entry name" value="RNaseH_sf"/>
</dbReference>
<dbReference type="Proteomes" id="UP000676336">
    <property type="component" value="Unassembled WGS sequence"/>
</dbReference>
<evidence type="ECO:0000259" key="4">
    <source>
        <dbReference type="Pfam" id="PF13649"/>
    </source>
</evidence>
<gene>
    <name evidence="10" type="ORF">BYL167_LOCUS20271</name>
    <name evidence="5" type="ORF">CJN711_LOCUS30852</name>
    <name evidence="8" type="ORF">GIL414_LOCUS14912</name>
    <name evidence="6" type="ORF">KQP761_LOCUS31504</name>
    <name evidence="7" type="ORF">MBJ925_LOCUS9601</name>
    <name evidence="9" type="ORF">SMN809_LOCUS15606</name>
</gene>